<dbReference type="EMBL" id="CALNXJ010000036">
    <property type="protein sequence ID" value="CAH3142355.1"/>
    <property type="molecule type" value="Genomic_DNA"/>
</dbReference>
<gene>
    <name evidence="1" type="ORF">PMEA_00020098</name>
</gene>
<dbReference type="Proteomes" id="UP001159428">
    <property type="component" value="Unassembled WGS sequence"/>
</dbReference>
<evidence type="ECO:0000313" key="2">
    <source>
        <dbReference type="Proteomes" id="UP001159428"/>
    </source>
</evidence>
<reference evidence="1 2" key="1">
    <citation type="submission" date="2022-05" db="EMBL/GenBank/DDBJ databases">
        <authorList>
            <consortium name="Genoscope - CEA"/>
            <person name="William W."/>
        </authorList>
    </citation>
    <scope>NUCLEOTIDE SEQUENCE [LARGE SCALE GENOMIC DNA]</scope>
</reference>
<keyword evidence="2" id="KW-1185">Reference proteome</keyword>
<organism evidence="1 2">
    <name type="scientific">Pocillopora meandrina</name>
    <dbReference type="NCBI Taxonomy" id="46732"/>
    <lineage>
        <taxon>Eukaryota</taxon>
        <taxon>Metazoa</taxon>
        <taxon>Cnidaria</taxon>
        <taxon>Anthozoa</taxon>
        <taxon>Hexacorallia</taxon>
        <taxon>Scleractinia</taxon>
        <taxon>Astrocoeniina</taxon>
        <taxon>Pocilloporidae</taxon>
        <taxon>Pocillopora</taxon>
    </lineage>
</organism>
<accession>A0AAU9XB93</accession>
<sequence>MEMVDSNGESIITSSHESEITSSNETEIFHAYCLTEMAESNKDYEDDKRIPYQEKGRSSAYSSEEVVDILMRVKEPVCTKVPFQVMENTSFLVDLDALVHPHDCKADDLGKYHTRSLKSYISVDRNVSGDILEMKITRQKRNDADFIMVVKHYHHHDKEAEY</sequence>
<protein>
    <submittedName>
        <fullName evidence="1">Uncharacterized protein</fullName>
    </submittedName>
</protein>
<name>A0AAU9XB93_9CNID</name>
<dbReference type="AlphaFoldDB" id="A0AAU9XB93"/>
<evidence type="ECO:0000313" key="1">
    <source>
        <dbReference type="EMBL" id="CAH3142355.1"/>
    </source>
</evidence>
<proteinExistence type="predicted"/>
<comment type="caution">
    <text evidence="1">The sequence shown here is derived from an EMBL/GenBank/DDBJ whole genome shotgun (WGS) entry which is preliminary data.</text>
</comment>